<accession>A0A6C1B9V7</accession>
<organism evidence="3 4">
    <name type="scientific">Nitrogeniibacter mangrovi</name>
    <dbReference type="NCBI Taxonomy" id="2016596"/>
    <lineage>
        <taxon>Bacteria</taxon>
        <taxon>Pseudomonadati</taxon>
        <taxon>Pseudomonadota</taxon>
        <taxon>Betaproteobacteria</taxon>
        <taxon>Rhodocyclales</taxon>
        <taxon>Zoogloeaceae</taxon>
        <taxon>Nitrogeniibacter</taxon>
    </lineage>
</organism>
<keyword evidence="4" id="KW-1185">Reference proteome</keyword>
<evidence type="ECO:0000313" key="4">
    <source>
        <dbReference type="Proteomes" id="UP000501991"/>
    </source>
</evidence>
<evidence type="ECO:0000256" key="2">
    <source>
        <dbReference type="ARBA" id="ARBA00044954"/>
    </source>
</evidence>
<dbReference type="InterPro" id="IPR029012">
    <property type="entry name" value="Helix_hairpin_bin_sf"/>
</dbReference>
<dbReference type="Gene3D" id="1.10.287.660">
    <property type="entry name" value="Helix hairpin bin"/>
    <property type="match status" value="1"/>
</dbReference>
<dbReference type="PIRSF" id="PIRSF037676">
    <property type="entry name" value="DUF683"/>
    <property type="match status" value="1"/>
</dbReference>
<dbReference type="EMBL" id="CP048836">
    <property type="protein sequence ID" value="QID19468.1"/>
    <property type="molecule type" value="Genomic_DNA"/>
</dbReference>
<dbReference type="RefSeq" id="WP_173768102.1">
    <property type="nucleotide sequence ID" value="NZ_CP048836.1"/>
</dbReference>
<dbReference type="Pfam" id="PF05082">
    <property type="entry name" value="Rop-like"/>
    <property type="match status" value="1"/>
</dbReference>
<dbReference type="AlphaFoldDB" id="A0A6C1B9V7"/>
<gene>
    <name evidence="3" type="ORF">G3580_18690</name>
</gene>
<name>A0A6C1B9V7_9RHOO</name>
<dbReference type="Proteomes" id="UP000501991">
    <property type="component" value="Chromosome"/>
</dbReference>
<sequence>MTDEELKGLEKAVRKLKRIAAERASELHDLVEDRLPAAYDDIPLIAQSTYDACKAWADANTRLQAVLSETTSRS</sequence>
<dbReference type="InterPro" id="IPR007774">
    <property type="entry name" value="Put_N_fixation"/>
</dbReference>
<dbReference type="KEGG" id="azq:G3580_18690"/>
<proteinExistence type="inferred from homology"/>
<comment type="similarity">
    <text evidence="2">Belongs to the UPF0437 family.</text>
</comment>
<evidence type="ECO:0008006" key="5">
    <source>
        <dbReference type="Google" id="ProtNLM"/>
    </source>
</evidence>
<reference evidence="3 4" key="1">
    <citation type="submission" date="2020-02" db="EMBL/GenBank/DDBJ databases">
        <title>Nitrogenibacter mangrovi gen. nov., sp. nov. isolated from mangrove sediment, a denitrifying betaproteobacterium.</title>
        <authorList>
            <person name="Liao H."/>
            <person name="Tian Y."/>
        </authorList>
    </citation>
    <scope>NUCLEOTIDE SEQUENCE [LARGE SCALE GENOMIC DNA]</scope>
    <source>
        <strain evidence="3 4">M9-3-2</strain>
    </source>
</reference>
<keyword evidence="1" id="KW-0535">Nitrogen fixation</keyword>
<protein>
    <recommendedName>
        <fullName evidence="5">Rop-like protein</fullName>
    </recommendedName>
</protein>
<evidence type="ECO:0000313" key="3">
    <source>
        <dbReference type="EMBL" id="QID19468.1"/>
    </source>
</evidence>
<evidence type="ECO:0000256" key="1">
    <source>
        <dbReference type="ARBA" id="ARBA00023231"/>
    </source>
</evidence>